<dbReference type="PANTHER" id="PTHR13693:SF3">
    <property type="entry name" value="LD36009P"/>
    <property type="match status" value="1"/>
</dbReference>
<keyword evidence="4 6" id="KW-0663">Pyridoxal phosphate</keyword>
<dbReference type="InterPro" id="IPR015421">
    <property type="entry name" value="PyrdxlP-dep_Trfase_major"/>
</dbReference>
<dbReference type="EC" id="2.3.1.47" evidence="2"/>
<dbReference type="CDD" id="cd06454">
    <property type="entry name" value="KBL_like"/>
    <property type="match status" value="1"/>
</dbReference>
<dbReference type="RefSeq" id="WP_009950596.1">
    <property type="nucleotide sequence ID" value="NZ_BAAAGS010000003.1"/>
</dbReference>
<dbReference type="GO" id="GO:0008483">
    <property type="term" value="F:transaminase activity"/>
    <property type="evidence" value="ECO:0007669"/>
    <property type="project" value="UniProtKB-KW"/>
</dbReference>
<dbReference type="EMBL" id="BAAAGS010000003">
    <property type="protein sequence ID" value="GAA0510144.1"/>
    <property type="molecule type" value="Genomic_DNA"/>
</dbReference>
<protein>
    <recommendedName>
        <fullName evidence="2">8-amino-7-oxononanoate synthase</fullName>
        <ecNumber evidence="2">2.3.1.47</ecNumber>
    </recommendedName>
</protein>
<dbReference type="Pfam" id="PF00155">
    <property type="entry name" value="Aminotran_1_2"/>
    <property type="match status" value="1"/>
</dbReference>
<keyword evidence="8" id="KW-0032">Aminotransferase</keyword>
<evidence type="ECO:0000256" key="2">
    <source>
        <dbReference type="ARBA" id="ARBA00013187"/>
    </source>
</evidence>
<accession>A0ABP3LZM6</accession>
<evidence type="ECO:0000256" key="6">
    <source>
        <dbReference type="RuleBase" id="RU003693"/>
    </source>
</evidence>
<dbReference type="InterPro" id="IPR004839">
    <property type="entry name" value="Aminotransferase_I/II_large"/>
</dbReference>
<evidence type="ECO:0000256" key="3">
    <source>
        <dbReference type="ARBA" id="ARBA00022679"/>
    </source>
</evidence>
<dbReference type="InterPro" id="IPR001917">
    <property type="entry name" value="Aminotrans_II_pyridoxalP_BS"/>
</dbReference>
<reference evidence="9" key="1">
    <citation type="journal article" date="2019" name="Int. J. Syst. Evol. Microbiol.">
        <title>The Global Catalogue of Microorganisms (GCM) 10K type strain sequencing project: providing services to taxonomists for standard genome sequencing and annotation.</title>
        <authorList>
            <consortium name="The Broad Institute Genomics Platform"/>
            <consortium name="The Broad Institute Genome Sequencing Center for Infectious Disease"/>
            <person name="Wu L."/>
            <person name="Ma J."/>
        </authorList>
    </citation>
    <scope>NUCLEOTIDE SEQUENCE [LARGE SCALE GENOMIC DNA]</scope>
    <source>
        <strain evidence="9">JCM 10303</strain>
    </source>
</reference>
<keyword evidence="3" id="KW-0808">Transferase</keyword>
<proteinExistence type="inferred from homology"/>
<sequence length="396" mass="42813">MINEAYERTIAPVADWVRQTRDNGMYFLEPPFESGQASRSRLRDRDVIMLSTSNYLGLAEHPEIAGAMKDALDQFGPSTCGARLSNGTTKLHHELEERLSQWLGAEAVALFSSGYLANLGAISAMCDSETVIITDQFNHMSILDGCRLAEGSVKIFAHNSIEKLEYVLERNADAAKKFIVVDGVYSLDGEIAPLDGISKLAEQHGAMLMVDEAHAVGVLGDGGRGAAAHFGIGSDVLMGTFSKSLAGVGGFVAGSTRLIEYIRHTSHAYIFNASLPAPTVAGVLKSLELMRRESWRIEKLWHNTARLRSGLLELGYEVMGSVTPVVPIMIGDDEVALKLANELIDDGLYVTVALPPAVPKNTSRFRANVSAAMDDETIDRALELLGQAGKRHGILS</sequence>
<keyword evidence="9" id="KW-1185">Reference proteome</keyword>
<dbReference type="Gene3D" id="3.90.1150.10">
    <property type="entry name" value="Aspartate Aminotransferase, domain 1"/>
    <property type="match status" value="1"/>
</dbReference>
<dbReference type="PROSITE" id="PS00599">
    <property type="entry name" value="AA_TRANSFER_CLASS_2"/>
    <property type="match status" value="1"/>
</dbReference>
<evidence type="ECO:0000256" key="5">
    <source>
        <dbReference type="ARBA" id="ARBA00047715"/>
    </source>
</evidence>
<dbReference type="Gene3D" id="3.40.640.10">
    <property type="entry name" value="Type I PLP-dependent aspartate aminotransferase-like (Major domain)"/>
    <property type="match status" value="1"/>
</dbReference>
<comment type="similarity">
    <text evidence="6">Belongs to the class-II pyridoxal-phosphate-dependent aminotransferase family.</text>
</comment>
<dbReference type="InterPro" id="IPR015424">
    <property type="entry name" value="PyrdxlP-dep_Trfase"/>
</dbReference>
<comment type="catalytic activity">
    <reaction evidence="5">
        <text>6-carboxyhexanoyl-[ACP] + L-alanine + H(+) = (8S)-8-amino-7-oxononanoate + holo-[ACP] + CO2</text>
        <dbReference type="Rhea" id="RHEA:42288"/>
        <dbReference type="Rhea" id="RHEA-COMP:9685"/>
        <dbReference type="Rhea" id="RHEA-COMP:9955"/>
        <dbReference type="ChEBI" id="CHEBI:15378"/>
        <dbReference type="ChEBI" id="CHEBI:16526"/>
        <dbReference type="ChEBI" id="CHEBI:57972"/>
        <dbReference type="ChEBI" id="CHEBI:64479"/>
        <dbReference type="ChEBI" id="CHEBI:78846"/>
        <dbReference type="ChEBI" id="CHEBI:149468"/>
        <dbReference type="EC" id="2.3.1.47"/>
    </reaction>
</comment>
<dbReference type="InterPro" id="IPR015422">
    <property type="entry name" value="PyrdxlP-dep_Trfase_small"/>
</dbReference>
<dbReference type="InterPro" id="IPR050087">
    <property type="entry name" value="AON_synthase_class-II"/>
</dbReference>
<evidence type="ECO:0000313" key="9">
    <source>
        <dbReference type="Proteomes" id="UP001500729"/>
    </source>
</evidence>
<comment type="cofactor">
    <cofactor evidence="1 6">
        <name>pyridoxal 5'-phosphate</name>
        <dbReference type="ChEBI" id="CHEBI:597326"/>
    </cofactor>
</comment>
<comment type="caution">
    <text evidence="8">The sequence shown here is derived from an EMBL/GenBank/DDBJ whole genome shotgun (WGS) entry which is preliminary data.</text>
</comment>
<evidence type="ECO:0000259" key="7">
    <source>
        <dbReference type="Pfam" id="PF00155"/>
    </source>
</evidence>
<dbReference type="PANTHER" id="PTHR13693">
    <property type="entry name" value="CLASS II AMINOTRANSFERASE/8-AMINO-7-OXONONANOATE SYNTHASE"/>
    <property type="match status" value="1"/>
</dbReference>
<dbReference type="Proteomes" id="UP001500729">
    <property type="component" value="Unassembled WGS sequence"/>
</dbReference>
<dbReference type="SUPFAM" id="SSF53383">
    <property type="entry name" value="PLP-dependent transferases"/>
    <property type="match status" value="1"/>
</dbReference>
<evidence type="ECO:0000256" key="4">
    <source>
        <dbReference type="ARBA" id="ARBA00022898"/>
    </source>
</evidence>
<evidence type="ECO:0000313" key="8">
    <source>
        <dbReference type="EMBL" id="GAA0510144.1"/>
    </source>
</evidence>
<gene>
    <name evidence="8" type="ORF">GCM10009533_06200</name>
</gene>
<feature type="domain" description="Aminotransferase class I/classII large" evidence="7">
    <location>
        <begin position="46"/>
        <end position="383"/>
    </location>
</feature>
<name>A0ABP3LZM6_SACER</name>
<organism evidence="8 9">
    <name type="scientific">Saccharopolyspora erythraea</name>
    <name type="common">Streptomyces erythraeus</name>
    <dbReference type="NCBI Taxonomy" id="1836"/>
    <lineage>
        <taxon>Bacteria</taxon>
        <taxon>Bacillati</taxon>
        <taxon>Actinomycetota</taxon>
        <taxon>Actinomycetes</taxon>
        <taxon>Pseudonocardiales</taxon>
        <taxon>Pseudonocardiaceae</taxon>
        <taxon>Saccharopolyspora</taxon>
    </lineage>
</organism>
<evidence type="ECO:0000256" key="1">
    <source>
        <dbReference type="ARBA" id="ARBA00001933"/>
    </source>
</evidence>